<dbReference type="EMBL" id="JAXIOK010000011">
    <property type="protein sequence ID" value="KAK4759393.1"/>
    <property type="molecule type" value="Genomic_DNA"/>
</dbReference>
<evidence type="ECO:0000256" key="1">
    <source>
        <dbReference type="ARBA" id="ARBA00005437"/>
    </source>
</evidence>
<dbReference type="Gene3D" id="2.40.160.200">
    <property type="entry name" value="LURP1-related"/>
    <property type="match status" value="1"/>
</dbReference>
<comment type="caution">
    <text evidence="2">The sequence shown here is derived from an EMBL/GenBank/DDBJ whole genome shotgun (WGS) entry which is preliminary data.</text>
</comment>
<reference evidence="2 3" key="1">
    <citation type="journal article" date="2023" name="Hortic Res">
        <title>Pangenome of water caltrop reveals structural variations and asymmetric subgenome divergence after allopolyploidization.</title>
        <authorList>
            <person name="Zhang X."/>
            <person name="Chen Y."/>
            <person name="Wang L."/>
            <person name="Yuan Y."/>
            <person name="Fang M."/>
            <person name="Shi L."/>
            <person name="Lu R."/>
            <person name="Comes H.P."/>
            <person name="Ma Y."/>
            <person name="Chen Y."/>
            <person name="Huang G."/>
            <person name="Zhou Y."/>
            <person name="Zheng Z."/>
            <person name="Qiu Y."/>
        </authorList>
    </citation>
    <scope>NUCLEOTIDE SEQUENCE [LARGE SCALE GENOMIC DNA]</scope>
    <source>
        <tissue evidence="2">Roots</tissue>
    </source>
</reference>
<name>A0AAN7Q4U0_9MYRT</name>
<dbReference type="InterPro" id="IPR007612">
    <property type="entry name" value="LOR"/>
</dbReference>
<dbReference type="AlphaFoldDB" id="A0AAN7Q4U0"/>
<accession>A0AAN7Q4U0</accession>
<evidence type="ECO:0008006" key="4">
    <source>
        <dbReference type="Google" id="ProtNLM"/>
    </source>
</evidence>
<dbReference type="InterPro" id="IPR038595">
    <property type="entry name" value="LOR_sf"/>
</dbReference>
<sequence length="233" mass="25642">MSNQSTTSHGISSTEYLMMAAESSYPPMAQPVSVINPAFCVPYVVELTVARKLIALTHGNFLVTDVSGTIMFKVKGAHFSLHDRRVLYDANGRPLATLRQKTFSAHGRWQVFRGESSDSKDMIFSAKKSSLIQFKTELDVFLAANKKEDAPDFKLKGSWLERSCTIFTGNNSTIIAQMHKKHTQQSFVLGRDTFSLTVYPNIDHAFISALIVIFEEINVGSHIGGGAGSCSLS</sequence>
<dbReference type="InterPro" id="IPR025659">
    <property type="entry name" value="Tubby-like_C"/>
</dbReference>
<dbReference type="SUPFAM" id="SSF54518">
    <property type="entry name" value="Tubby C-terminal domain-like"/>
    <property type="match status" value="1"/>
</dbReference>
<protein>
    <recommendedName>
        <fullName evidence="4">Protein LURP-one-related 10-like</fullName>
    </recommendedName>
</protein>
<evidence type="ECO:0000313" key="3">
    <source>
        <dbReference type="Proteomes" id="UP001345219"/>
    </source>
</evidence>
<gene>
    <name evidence="2" type="ORF">SAY87_022524</name>
</gene>
<dbReference type="Pfam" id="PF04525">
    <property type="entry name" value="LOR"/>
    <property type="match status" value="1"/>
</dbReference>
<dbReference type="Proteomes" id="UP001345219">
    <property type="component" value="Chromosome 17"/>
</dbReference>
<dbReference type="PANTHER" id="PTHR31087:SF58">
    <property type="entry name" value="OS07G0230700 PROTEIN"/>
    <property type="match status" value="1"/>
</dbReference>
<evidence type="ECO:0000313" key="2">
    <source>
        <dbReference type="EMBL" id="KAK4759393.1"/>
    </source>
</evidence>
<comment type="similarity">
    <text evidence="1">Belongs to the LOR family.</text>
</comment>
<dbReference type="PANTHER" id="PTHR31087">
    <property type="match status" value="1"/>
</dbReference>
<proteinExistence type="inferred from homology"/>
<keyword evidence="3" id="KW-1185">Reference proteome</keyword>
<organism evidence="2 3">
    <name type="scientific">Trapa incisa</name>
    <dbReference type="NCBI Taxonomy" id="236973"/>
    <lineage>
        <taxon>Eukaryota</taxon>
        <taxon>Viridiplantae</taxon>
        <taxon>Streptophyta</taxon>
        <taxon>Embryophyta</taxon>
        <taxon>Tracheophyta</taxon>
        <taxon>Spermatophyta</taxon>
        <taxon>Magnoliopsida</taxon>
        <taxon>eudicotyledons</taxon>
        <taxon>Gunneridae</taxon>
        <taxon>Pentapetalae</taxon>
        <taxon>rosids</taxon>
        <taxon>malvids</taxon>
        <taxon>Myrtales</taxon>
        <taxon>Lythraceae</taxon>
        <taxon>Trapa</taxon>
    </lineage>
</organism>